<dbReference type="InterPro" id="IPR051556">
    <property type="entry name" value="N-term/lysine_N-AcTrnsfr"/>
</dbReference>
<dbReference type="PANTHER" id="PTHR42919:SF8">
    <property type="entry name" value="N-ALPHA-ACETYLTRANSFERASE 50"/>
    <property type="match status" value="1"/>
</dbReference>
<accession>A0ABR4AXZ9</accession>
<dbReference type="EMBL" id="JBHFEH010000059">
    <property type="protein sequence ID" value="KAL2049671.1"/>
    <property type="molecule type" value="Genomic_DNA"/>
</dbReference>
<dbReference type="Pfam" id="PF00583">
    <property type="entry name" value="Acetyltransf_1"/>
    <property type="match status" value="1"/>
</dbReference>
<name>A0ABR4AXZ9_9LECA</name>
<evidence type="ECO:0000256" key="3">
    <source>
        <dbReference type="SAM" id="MobiDB-lite"/>
    </source>
</evidence>
<dbReference type="PANTHER" id="PTHR42919">
    <property type="entry name" value="N-ALPHA-ACETYLTRANSFERASE"/>
    <property type="match status" value="1"/>
</dbReference>
<evidence type="ECO:0000313" key="5">
    <source>
        <dbReference type="EMBL" id="KAL2049671.1"/>
    </source>
</evidence>
<sequence>MASAKQTPHINGTIPTPPPQWAKKKPLLHTLTIAPVTPSTLPAYRRLISLLLPIRYSDKFYYDSIETATSRTIALCALWHDPSAPASEPIVVGGIQCRLRLIPALPSSPAQGQESLYIQTLATLAPYRYLGVGSALLEAAIEAAIAGNGNGVVRDVYAHVWEANEDALEWYAKRGFVAEPSVVEGYYRKLRPSGARVVRRRVGVGEYLRAENTANGQTGKVDGKSESDQAVDGTNAVANG</sequence>
<proteinExistence type="predicted"/>
<reference evidence="5 6" key="1">
    <citation type="submission" date="2024-09" db="EMBL/GenBank/DDBJ databases">
        <title>Rethinking Asexuality: The Enigmatic Case of Functional Sexual Genes in Lepraria (Stereocaulaceae).</title>
        <authorList>
            <person name="Doellman M."/>
            <person name="Sun Y."/>
            <person name="Barcenas-Pena A."/>
            <person name="Lumbsch H.T."/>
            <person name="Grewe F."/>
        </authorList>
    </citation>
    <scope>NUCLEOTIDE SEQUENCE [LARGE SCALE GENOMIC DNA]</scope>
    <source>
        <strain evidence="5 6">Grewe 0041</strain>
    </source>
</reference>
<dbReference type="SUPFAM" id="SSF55729">
    <property type="entry name" value="Acyl-CoA N-acyltransferases (Nat)"/>
    <property type="match status" value="1"/>
</dbReference>
<keyword evidence="1" id="KW-0808">Transferase</keyword>
<gene>
    <name evidence="5" type="ORF">ABVK25_010012</name>
</gene>
<dbReference type="Proteomes" id="UP001590951">
    <property type="component" value="Unassembled WGS sequence"/>
</dbReference>
<protein>
    <recommendedName>
        <fullName evidence="4">N-acetyltransferase domain-containing protein</fullName>
    </recommendedName>
</protein>
<feature type="domain" description="N-acetyltransferase" evidence="4">
    <location>
        <begin position="31"/>
        <end position="203"/>
    </location>
</feature>
<evidence type="ECO:0000256" key="1">
    <source>
        <dbReference type="ARBA" id="ARBA00022679"/>
    </source>
</evidence>
<evidence type="ECO:0000259" key="4">
    <source>
        <dbReference type="PROSITE" id="PS51186"/>
    </source>
</evidence>
<organism evidence="5 6">
    <name type="scientific">Lepraria finkii</name>
    <dbReference type="NCBI Taxonomy" id="1340010"/>
    <lineage>
        <taxon>Eukaryota</taxon>
        <taxon>Fungi</taxon>
        <taxon>Dikarya</taxon>
        <taxon>Ascomycota</taxon>
        <taxon>Pezizomycotina</taxon>
        <taxon>Lecanoromycetes</taxon>
        <taxon>OSLEUM clade</taxon>
        <taxon>Lecanoromycetidae</taxon>
        <taxon>Lecanorales</taxon>
        <taxon>Lecanorineae</taxon>
        <taxon>Stereocaulaceae</taxon>
        <taxon>Lepraria</taxon>
    </lineage>
</organism>
<comment type="caution">
    <text evidence="5">The sequence shown here is derived from an EMBL/GenBank/DDBJ whole genome shotgun (WGS) entry which is preliminary data.</text>
</comment>
<dbReference type="InterPro" id="IPR016181">
    <property type="entry name" value="Acyl_CoA_acyltransferase"/>
</dbReference>
<keyword evidence="6" id="KW-1185">Reference proteome</keyword>
<dbReference type="Gene3D" id="3.40.630.30">
    <property type="match status" value="1"/>
</dbReference>
<dbReference type="InterPro" id="IPR000182">
    <property type="entry name" value="GNAT_dom"/>
</dbReference>
<evidence type="ECO:0000256" key="2">
    <source>
        <dbReference type="ARBA" id="ARBA00023315"/>
    </source>
</evidence>
<evidence type="ECO:0000313" key="6">
    <source>
        <dbReference type="Proteomes" id="UP001590951"/>
    </source>
</evidence>
<dbReference type="PROSITE" id="PS51186">
    <property type="entry name" value="GNAT"/>
    <property type="match status" value="1"/>
</dbReference>
<keyword evidence="2" id="KW-0012">Acyltransferase</keyword>
<feature type="region of interest" description="Disordered" evidence="3">
    <location>
        <begin position="215"/>
        <end position="240"/>
    </location>
</feature>